<comment type="caution">
    <text evidence="1">The sequence shown here is derived from an EMBL/GenBank/DDBJ whole genome shotgun (WGS) entry which is preliminary data.</text>
</comment>
<gene>
    <name evidence="1" type="ORF">LCGC14_0342920</name>
</gene>
<organism evidence="1">
    <name type="scientific">marine sediment metagenome</name>
    <dbReference type="NCBI Taxonomy" id="412755"/>
    <lineage>
        <taxon>unclassified sequences</taxon>
        <taxon>metagenomes</taxon>
        <taxon>ecological metagenomes</taxon>
    </lineage>
</organism>
<accession>A0A0F9TIL9</accession>
<evidence type="ECO:0000313" key="1">
    <source>
        <dbReference type="EMBL" id="KKN79104.1"/>
    </source>
</evidence>
<protein>
    <submittedName>
        <fullName evidence="1">Uncharacterized protein</fullName>
    </submittedName>
</protein>
<name>A0A0F9TIL9_9ZZZZ</name>
<dbReference type="AlphaFoldDB" id="A0A0F9TIL9"/>
<sequence>MITRFKFRKAMGEWPKYDDMGRVNCIKEGSRHTYCGWCKECDKPRMQCGCRRKKK</sequence>
<dbReference type="EMBL" id="LAZR01000252">
    <property type="protein sequence ID" value="KKN79104.1"/>
    <property type="molecule type" value="Genomic_DNA"/>
</dbReference>
<proteinExistence type="predicted"/>
<reference evidence="1" key="1">
    <citation type="journal article" date="2015" name="Nature">
        <title>Complex archaea that bridge the gap between prokaryotes and eukaryotes.</title>
        <authorList>
            <person name="Spang A."/>
            <person name="Saw J.H."/>
            <person name="Jorgensen S.L."/>
            <person name="Zaremba-Niedzwiedzka K."/>
            <person name="Martijn J."/>
            <person name="Lind A.E."/>
            <person name="van Eijk R."/>
            <person name="Schleper C."/>
            <person name="Guy L."/>
            <person name="Ettema T.J."/>
        </authorList>
    </citation>
    <scope>NUCLEOTIDE SEQUENCE</scope>
</reference>